<keyword evidence="5 6" id="KW-0472">Membrane</keyword>
<comment type="caution">
    <text evidence="7">The sequence shown here is derived from an EMBL/GenBank/DDBJ whole genome shotgun (WGS) entry which is preliminary data.</text>
</comment>
<dbReference type="Proteomes" id="UP000791440">
    <property type="component" value="Unassembled WGS sequence"/>
</dbReference>
<evidence type="ECO:0000256" key="5">
    <source>
        <dbReference type="ARBA" id="ARBA00023136"/>
    </source>
</evidence>
<feature type="transmembrane region" description="Helical" evidence="6">
    <location>
        <begin position="157"/>
        <end position="178"/>
    </location>
</feature>
<feature type="transmembrane region" description="Helical" evidence="6">
    <location>
        <begin position="97"/>
        <end position="114"/>
    </location>
</feature>
<name>A0A921ZR58_MANSE</name>
<reference evidence="7" key="2">
    <citation type="submission" date="2020-12" db="EMBL/GenBank/DDBJ databases">
        <authorList>
            <person name="Kanost M."/>
        </authorList>
    </citation>
    <scope>NUCLEOTIDE SEQUENCE</scope>
</reference>
<proteinExistence type="inferred from homology"/>
<sequence>MVLGRLKVDIACGVLFFIVVLQTFAYSILWDMQFLLRNLALIGALLLVLAEARAEGRSLFAGVPSLGENKPKTYLQLAGRILLAFMFITLLRFEISFLQIVQDLLGSILMILVTVGYRTKLSALMLVLVLTVLNLYHNAWWTVPSYKPLRDFLKYDFFQTLSVIGGLLMIVYLGPGGVSMDEHKKKW</sequence>
<evidence type="ECO:0000256" key="3">
    <source>
        <dbReference type="ARBA" id="ARBA00022692"/>
    </source>
</evidence>
<comment type="similarity">
    <text evidence="2">Belongs to the SURF4 family.</text>
</comment>
<dbReference type="Pfam" id="PF02077">
    <property type="entry name" value="SURF4"/>
    <property type="match status" value="1"/>
</dbReference>
<accession>A0A921ZR58</accession>
<evidence type="ECO:0000256" key="1">
    <source>
        <dbReference type="ARBA" id="ARBA00004141"/>
    </source>
</evidence>
<gene>
    <name evidence="7" type="ORF">O3G_MSEX013301</name>
</gene>
<comment type="subcellular location">
    <subcellularLocation>
        <location evidence="1">Membrane</location>
        <topology evidence="1">Multi-pass membrane protein</topology>
    </subcellularLocation>
</comment>
<dbReference type="PROSITE" id="PS01339">
    <property type="entry name" value="SURF4"/>
    <property type="match status" value="1"/>
</dbReference>
<dbReference type="AlphaFoldDB" id="A0A921ZR58"/>
<evidence type="ECO:0000313" key="8">
    <source>
        <dbReference type="Proteomes" id="UP000791440"/>
    </source>
</evidence>
<protein>
    <submittedName>
        <fullName evidence="7">Uncharacterized protein</fullName>
    </submittedName>
</protein>
<dbReference type="GO" id="GO:0016020">
    <property type="term" value="C:membrane"/>
    <property type="evidence" value="ECO:0007669"/>
    <property type="project" value="UniProtKB-SubCell"/>
</dbReference>
<dbReference type="InterPro" id="IPR002995">
    <property type="entry name" value="Surf4"/>
</dbReference>
<organism evidence="7 8">
    <name type="scientific">Manduca sexta</name>
    <name type="common">Tobacco hawkmoth</name>
    <name type="synonym">Tobacco hornworm</name>
    <dbReference type="NCBI Taxonomy" id="7130"/>
    <lineage>
        <taxon>Eukaryota</taxon>
        <taxon>Metazoa</taxon>
        <taxon>Ecdysozoa</taxon>
        <taxon>Arthropoda</taxon>
        <taxon>Hexapoda</taxon>
        <taxon>Insecta</taxon>
        <taxon>Pterygota</taxon>
        <taxon>Neoptera</taxon>
        <taxon>Endopterygota</taxon>
        <taxon>Lepidoptera</taxon>
        <taxon>Glossata</taxon>
        <taxon>Ditrysia</taxon>
        <taxon>Bombycoidea</taxon>
        <taxon>Sphingidae</taxon>
        <taxon>Sphinginae</taxon>
        <taxon>Sphingini</taxon>
        <taxon>Manduca</taxon>
    </lineage>
</organism>
<evidence type="ECO:0000313" key="7">
    <source>
        <dbReference type="EMBL" id="KAG6462496.1"/>
    </source>
</evidence>
<keyword evidence="4 6" id="KW-1133">Transmembrane helix</keyword>
<evidence type="ECO:0000256" key="4">
    <source>
        <dbReference type="ARBA" id="ARBA00022989"/>
    </source>
</evidence>
<feature type="transmembrane region" description="Helical" evidence="6">
    <location>
        <begin position="121"/>
        <end position="137"/>
    </location>
</feature>
<evidence type="ECO:0000256" key="6">
    <source>
        <dbReference type="SAM" id="Phobius"/>
    </source>
</evidence>
<evidence type="ECO:0000256" key="2">
    <source>
        <dbReference type="ARBA" id="ARBA00006945"/>
    </source>
</evidence>
<dbReference type="EMBL" id="JH668852">
    <property type="protein sequence ID" value="KAG6462496.1"/>
    <property type="molecule type" value="Genomic_DNA"/>
</dbReference>
<reference evidence="7" key="1">
    <citation type="journal article" date="2016" name="Insect Biochem. Mol. Biol.">
        <title>Multifaceted biological insights from a draft genome sequence of the tobacco hornworm moth, Manduca sexta.</title>
        <authorList>
            <person name="Kanost M.R."/>
            <person name="Arrese E.L."/>
            <person name="Cao X."/>
            <person name="Chen Y.R."/>
            <person name="Chellapilla S."/>
            <person name="Goldsmith M.R."/>
            <person name="Grosse-Wilde E."/>
            <person name="Heckel D.G."/>
            <person name="Herndon N."/>
            <person name="Jiang H."/>
            <person name="Papanicolaou A."/>
            <person name="Qu J."/>
            <person name="Soulages J.L."/>
            <person name="Vogel H."/>
            <person name="Walters J."/>
            <person name="Waterhouse R.M."/>
            <person name="Ahn S.J."/>
            <person name="Almeida F.C."/>
            <person name="An C."/>
            <person name="Aqrawi P."/>
            <person name="Bretschneider A."/>
            <person name="Bryant W.B."/>
            <person name="Bucks S."/>
            <person name="Chao H."/>
            <person name="Chevignon G."/>
            <person name="Christen J.M."/>
            <person name="Clarke D.F."/>
            <person name="Dittmer N.T."/>
            <person name="Ferguson L.C.F."/>
            <person name="Garavelou S."/>
            <person name="Gordon K.H.J."/>
            <person name="Gunaratna R.T."/>
            <person name="Han Y."/>
            <person name="Hauser F."/>
            <person name="He Y."/>
            <person name="Heidel-Fischer H."/>
            <person name="Hirsh A."/>
            <person name="Hu Y."/>
            <person name="Jiang H."/>
            <person name="Kalra D."/>
            <person name="Klinner C."/>
            <person name="Konig C."/>
            <person name="Kovar C."/>
            <person name="Kroll A.R."/>
            <person name="Kuwar S.S."/>
            <person name="Lee S.L."/>
            <person name="Lehman R."/>
            <person name="Li K."/>
            <person name="Li Z."/>
            <person name="Liang H."/>
            <person name="Lovelace S."/>
            <person name="Lu Z."/>
            <person name="Mansfield J.H."/>
            <person name="McCulloch K.J."/>
            <person name="Mathew T."/>
            <person name="Morton B."/>
            <person name="Muzny D.M."/>
            <person name="Neunemann D."/>
            <person name="Ongeri F."/>
            <person name="Pauchet Y."/>
            <person name="Pu L.L."/>
            <person name="Pyrousis I."/>
            <person name="Rao X.J."/>
            <person name="Redding A."/>
            <person name="Roesel C."/>
            <person name="Sanchez-Gracia A."/>
            <person name="Schaack S."/>
            <person name="Shukla A."/>
            <person name="Tetreau G."/>
            <person name="Wang Y."/>
            <person name="Xiong G.H."/>
            <person name="Traut W."/>
            <person name="Walsh T.K."/>
            <person name="Worley K.C."/>
            <person name="Wu D."/>
            <person name="Wu W."/>
            <person name="Wu Y.Q."/>
            <person name="Zhang X."/>
            <person name="Zou Z."/>
            <person name="Zucker H."/>
            <person name="Briscoe A.D."/>
            <person name="Burmester T."/>
            <person name="Clem R.J."/>
            <person name="Feyereisen R."/>
            <person name="Grimmelikhuijzen C.J.P."/>
            <person name="Hamodrakas S.J."/>
            <person name="Hansson B.S."/>
            <person name="Huguet E."/>
            <person name="Jermiin L.S."/>
            <person name="Lan Q."/>
            <person name="Lehman H.K."/>
            <person name="Lorenzen M."/>
            <person name="Merzendorfer H."/>
            <person name="Michalopoulos I."/>
            <person name="Morton D.B."/>
            <person name="Muthukrishnan S."/>
            <person name="Oakeshott J.G."/>
            <person name="Palmer W."/>
            <person name="Park Y."/>
            <person name="Passarelli A.L."/>
            <person name="Rozas J."/>
            <person name="Schwartz L.M."/>
            <person name="Smith W."/>
            <person name="Southgate A."/>
            <person name="Vilcinskas A."/>
            <person name="Vogt R."/>
            <person name="Wang P."/>
            <person name="Werren J."/>
            <person name="Yu X.Q."/>
            <person name="Zhou J.J."/>
            <person name="Brown S.J."/>
            <person name="Scherer S.E."/>
            <person name="Richards S."/>
            <person name="Blissard G.W."/>
        </authorList>
    </citation>
    <scope>NUCLEOTIDE SEQUENCE</scope>
</reference>
<keyword evidence="3 6" id="KW-0812">Transmembrane</keyword>
<keyword evidence="8" id="KW-1185">Reference proteome</keyword>